<comment type="caution">
    <text evidence="2">The sequence shown here is derived from an EMBL/GenBank/DDBJ whole genome shotgun (WGS) entry which is preliminary data.</text>
</comment>
<dbReference type="Proteomes" id="UP001447188">
    <property type="component" value="Unassembled WGS sequence"/>
</dbReference>
<reference evidence="2 3" key="1">
    <citation type="submission" date="2024-02" db="EMBL/GenBank/DDBJ databases">
        <title>Discinaceae phylogenomics.</title>
        <authorList>
            <person name="Dirks A.C."/>
            <person name="James T.Y."/>
        </authorList>
    </citation>
    <scope>NUCLEOTIDE SEQUENCE [LARGE SCALE GENOMIC DNA]</scope>
    <source>
        <strain evidence="2 3">ACD0624</strain>
    </source>
</reference>
<organism evidence="2 3">
    <name type="scientific">Discina gigas</name>
    <dbReference type="NCBI Taxonomy" id="1032678"/>
    <lineage>
        <taxon>Eukaryota</taxon>
        <taxon>Fungi</taxon>
        <taxon>Dikarya</taxon>
        <taxon>Ascomycota</taxon>
        <taxon>Pezizomycotina</taxon>
        <taxon>Pezizomycetes</taxon>
        <taxon>Pezizales</taxon>
        <taxon>Discinaceae</taxon>
        <taxon>Discina</taxon>
    </lineage>
</organism>
<gene>
    <name evidence="2" type="ORF">Q9L58_008305</name>
</gene>
<feature type="signal peptide" evidence="1">
    <location>
        <begin position="1"/>
        <end position="18"/>
    </location>
</feature>
<keyword evidence="1" id="KW-0732">Signal</keyword>
<dbReference type="EMBL" id="JBBBZM010000149">
    <property type="protein sequence ID" value="KAL0632826.1"/>
    <property type="molecule type" value="Genomic_DNA"/>
</dbReference>
<protein>
    <submittedName>
        <fullName evidence="2">Uncharacterized protein</fullName>
    </submittedName>
</protein>
<keyword evidence="3" id="KW-1185">Reference proteome</keyword>
<evidence type="ECO:0000313" key="3">
    <source>
        <dbReference type="Proteomes" id="UP001447188"/>
    </source>
</evidence>
<name>A0ABR3GA47_9PEZI</name>
<evidence type="ECO:0000256" key="1">
    <source>
        <dbReference type="SAM" id="SignalP"/>
    </source>
</evidence>
<evidence type="ECO:0000313" key="2">
    <source>
        <dbReference type="EMBL" id="KAL0632826.1"/>
    </source>
</evidence>
<feature type="chain" id="PRO_5045870676" evidence="1">
    <location>
        <begin position="19"/>
        <end position="187"/>
    </location>
</feature>
<proteinExistence type="predicted"/>
<sequence>MKLLTIILSGTAFSLIHAHPSSPEQGGSSAARSETIYPKVVVPGPLFASPSSSTPKDKNKLQYDLSAMLTGFVICQTSDASPDADEAISAIQSLRGRLYVPARQNSVDSPPCTDLTAFGDAVVAICGPQGTWMQSKDAGKMANHIYRHCRAEYAEKVRLGGQYVFNNDTEPKSLMQVYHVGGLLDYY</sequence>
<accession>A0ABR3GA47</accession>